<dbReference type="PROSITE" id="PS50189">
    <property type="entry name" value="NTR"/>
    <property type="match status" value="1"/>
</dbReference>
<evidence type="ECO:0000256" key="1">
    <source>
        <dbReference type="ARBA" id="ARBA00004613"/>
    </source>
</evidence>
<dbReference type="GO" id="GO:0051045">
    <property type="term" value="P:negative regulation of membrane protein ectodomain proteolysis"/>
    <property type="evidence" value="ECO:0007669"/>
    <property type="project" value="TreeGrafter"/>
</dbReference>
<evidence type="ECO:0000256" key="6">
    <source>
        <dbReference type="ARBA" id="ARBA00023157"/>
    </source>
</evidence>
<dbReference type="Proteomes" id="UP000085678">
    <property type="component" value="Unplaced"/>
</dbReference>
<keyword evidence="4 11" id="KW-0483">Metalloprotease inhibitor</keyword>
<dbReference type="SUPFAM" id="SSF50242">
    <property type="entry name" value="TIMP-like"/>
    <property type="match status" value="1"/>
</dbReference>
<dbReference type="InterPro" id="IPR027465">
    <property type="entry name" value="TIMP_C"/>
</dbReference>
<keyword evidence="10" id="KW-1185">Reference proteome</keyword>
<dbReference type="InParanoid" id="A0A1S3HUR7"/>
<dbReference type="InterPro" id="IPR001820">
    <property type="entry name" value="TIMP"/>
</dbReference>
<feature type="disulfide bond" evidence="8">
    <location>
        <begin position="143"/>
        <end position="161"/>
    </location>
</feature>
<name>A0A1S3HUR7_LINAN</name>
<dbReference type="PANTHER" id="PTHR11844">
    <property type="entry name" value="METALLOPROTEASE INHIBITOR"/>
    <property type="match status" value="1"/>
</dbReference>
<keyword evidence="5 11" id="KW-0646">Protease inhibitor</keyword>
<evidence type="ECO:0000256" key="8">
    <source>
        <dbReference type="PIRSR" id="PIRSR601820-3"/>
    </source>
</evidence>
<dbReference type="InterPro" id="IPR008993">
    <property type="entry name" value="TIMP-like_OB-fold"/>
</dbReference>
<evidence type="ECO:0000313" key="10">
    <source>
        <dbReference type="Proteomes" id="UP000085678"/>
    </source>
</evidence>
<dbReference type="STRING" id="7574.A0A1S3HUR7"/>
<comment type="similarity">
    <text evidence="2">Belongs to the protease inhibitor I35 (TIMP) family.</text>
</comment>
<dbReference type="Gene3D" id="3.90.370.10">
    <property type="entry name" value="Tissue inhibitor of metalloproteinase-1. Chain B, domain 1"/>
    <property type="match status" value="1"/>
</dbReference>
<dbReference type="Gene3D" id="2.40.50.120">
    <property type="match status" value="1"/>
</dbReference>
<feature type="disulfide bond" evidence="8">
    <location>
        <begin position="123"/>
        <end position="169"/>
    </location>
</feature>
<evidence type="ECO:0000256" key="7">
    <source>
        <dbReference type="ARBA" id="ARBA00023215"/>
    </source>
</evidence>
<organism evidence="10 11">
    <name type="scientific">Lingula anatina</name>
    <name type="common">Brachiopod</name>
    <name type="synonym">Lingula unguis</name>
    <dbReference type="NCBI Taxonomy" id="7574"/>
    <lineage>
        <taxon>Eukaryota</taxon>
        <taxon>Metazoa</taxon>
        <taxon>Spiralia</taxon>
        <taxon>Lophotrochozoa</taxon>
        <taxon>Brachiopoda</taxon>
        <taxon>Linguliformea</taxon>
        <taxon>Lingulata</taxon>
        <taxon>Lingulida</taxon>
        <taxon>Linguloidea</taxon>
        <taxon>Lingulidae</taxon>
        <taxon>Lingula</taxon>
    </lineage>
</organism>
<keyword evidence="3" id="KW-0964">Secreted</keyword>
<reference evidence="11" key="1">
    <citation type="submission" date="2025-08" db="UniProtKB">
        <authorList>
            <consortium name="RefSeq"/>
        </authorList>
    </citation>
    <scope>IDENTIFICATION</scope>
    <source>
        <tissue evidence="11">Gonads</tissue>
    </source>
</reference>
<dbReference type="InterPro" id="IPR001134">
    <property type="entry name" value="Netrin_domain"/>
</dbReference>
<dbReference type="KEGG" id="lak:106157630"/>
<dbReference type="OrthoDB" id="9987243at2759"/>
<evidence type="ECO:0000256" key="4">
    <source>
        <dbReference type="ARBA" id="ARBA00022608"/>
    </source>
</evidence>
<evidence type="ECO:0000256" key="2">
    <source>
        <dbReference type="ARBA" id="ARBA00011027"/>
    </source>
</evidence>
<sequence length="192" mass="22442">MQVMRAKVKGSEILYRKSIIMENGKNVTWRRAYQKVYHIRINRIFKQNDKFKNATLHKNKIYTNPSDAMCGVHLENNTKYLLTGYMHDGRAHISVCGWVGEWTRIPQKQRKGVSHLYKKNCQCKVETCIRRGDGVCPSDNSTCVWRWHDSHNSCYATSSVCEQRADGNCKWSSGKLLKECKEKNRKRARQEP</sequence>
<evidence type="ECO:0000256" key="5">
    <source>
        <dbReference type="ARBA" id="ARBA00022690"/>
    </source>
</evidence>
<dbReference type="RefSeq" id="XP_013388799.2">
    <property type="nucleotide sequence ID" value="XM_013533345.2"/>
</dbReference>
<evidence type="ECO:0000256" key="3">
    <source>
        <dbReference type="ARBA" id="ARBA00022525"/>
    </source>
</evidence>
<evidence type="ECO:0000259" key="9">
    <source>
        <dbReference type="PROSITE" id="PS50189"/>
    </source>
</evidence>
<feature type="domain" description="NTR" evidence="9">
    <location>
        <begin position="1"/>
        <end position="121"/>
    </location>
</feature>
<keyword evidence="7" id="KW-0481">Metalloenzyme inhibitor</keyword>
<proteinExistence type="inferred from homology"/>
<dbReference type="GO" id="GO:0005615">
    <property type="term" value="C:extracellular space"/>
    <property type="evidence" value="ECO:0007669"/>
    <property type="project" value="TreeGrafter"/>
</dbReference>
<dbReference type="AlphaFoldDB" id="A0A1S3HUR7"/>
<dbReference type="Pfam" id="PF00965">
    <property type="entry name" value="TIMP"/>
    <property type="match status" value="1"/>
</dbReference>
<comment type="subcellular location">
    <subcellularLocation>
        <location evidence="1">Secreted</location>
    </subcellularLocation>
</comment>
<dbReference type="GO" id="GO:0031012">
    <property type="term" value="C:extracellular matrix"/>
    <property type="evidence" value="ECO:0007669"/>
    <property type="project" value="TreeGrafter"/>
</dbReference>
<evidence type="ECO:0000313" key="11">
    <source>
        <dbReference type="RefSeq" id="XP_013388799.2"/>
    </source>
</evidence>
<accession>A0A1S3HUR7</accession>
<dbReference type="PANTHER" id="PTHR11844:SF25">
    <property type="entry name" value="NTR DOMAIN-CONTAINING PROTEIN"/>
    <property type="match status" value="1"/>
</dbReference>
<dbReference type="GeneID" id="106157630"/>
<dbReference type="GO" id="GO:0002020">
    <property type="term" value="F:protease binding"/>
    <property type="evidence" value="ECO:0007669"/>
    <property type="project" value="TreeGrafter"/>
</dbReference>
<protein>
    <submittedName>
        <fullName evidence="11">Metalloproteinase inhibitor 4-like</fullName>
    </submittedName>
</protein>
<keyword evidence="6 8" id="KW-1015">Disulfide bond</keyword>
<dbReference type="FunCoup" id="A0A1S3HUR7">
    <property type="interactions" value="28"/>
</dbReference>
<gene>
    <name evidence="11" type="primary">LOC106157630</name>
</gene>
<dbReference type="GO" id="GO:0008191">
    <property type="term" value="F:metalloendopeptidase inhibitor activity"/>
    <property type="evidence" value="ECO:0007669"/>
    <property type="project" value="InterPro"/>
</dbReference>
<dbReference type="SMART" id="SM00206">
    <property type="entry name" value="NTR"/>
    <property type="match status" value="1"/>
</dbReference>